<dbReference type="AlphaFoldDB" id="A7S3H7"/>
<dbReference type="HOGENOM" id="CLU_060877_0_0_1"/>
<keyword evidence="6" id="KW-0847">Vitamin C</keyword>
<dbReference type="OrthoDB" id="2328924at2759"/>
<dbReference type="SUPFAM" id="SSF51197">
    <property type="entry name" value="Clavaminate synthase-like"/>
    <property type="match status" value="1"/>
</dbReference>
<accession>A7S3H7</accession>
<evidence type="ECO:0000256" key="3">
    <source>
        <dbReference type="ARBA" id="ARBA00004872"/>
    </source>
</evidence>
<dbReference type="Pfam" id="PF05721">
    <property type="entry name" value="PhyH"/>
    <property type="match status" value="1"/>
</dbReference>
<comment type="pathway">
    <text evidence="3">Lipid metabolism; fatty acid metabolism.</text>
</comment>
<evidence type="ECO:0000313" key="13">
    <source>
        <dbReference type="EMBL" id="EDO41772.1"/>
    </source>
</evidence>
<evidence type="ECO:0000256" key="10">
    <source>
        <dbReference type="ARBA" id="ARBA00034809"/>
    </source>
</evidence>
<dbReference type="GO" id="GO:0048244">
    <property type="term" value="F:phytanoyl-CoA dioxygenase activity"/>
    <property type="evidence" value="ECO:0000318"/>
    <property type="project" value="GO_Central"/>
</dbReference>
<evidence type="ECO:0000256" key="1">
    <source>
        <dbReference type="ARBA" id="ARBA00001961"/>
    </source>
</evidence>
<dbReference type="PANTHER" id="PTHR21308">
    <property type="entry name" value="PHYTANOYL-COA ALPHA-HYDROXYLASE"/>
    <property type="match status" value="1"/>
</dbReference>
<sequence length="336" mass="38629">MSDRARSRLVRVSNHLYSSTDPCMSPTSSQKVSYSYHPYDTNGYVLQNDVLTEKDVEFYNHNGFFVVRKLVDKELLAKYHERFRQICVGKVKVLGLTVMKDVSMRNSEFLPGERSINKIQDYQNDEVLFEYCSLPEILKYVECFVGPNVMAVHTMLINKPPDPGTKTSRHPLHQDLHYFPFRPANRMVCAWTAMEKVTRQNGCLVVLPGTHKTELLKHRYPDWEKGVNKMFHGIRDFDQNAPMVHLEMEAGDTVFFHPLLIHGSGANRTSGFRKAISCHYASSNCYYIDVKGTVQEEIAEEVVGVAKKKLGPDVSLTFQDIWKFRRRLVQGEEGTL</sequence>
<dbReference type="Gene3D" id="2.60.120.620">
    <property type="entry name" value="q2cbj1_9rhob like domain"/>
    <property type="match status" value="1"/>
</dbReference>
<evidence type="ECO:0000256" key="6">
    <source>
        <dbReference type="ARBA" id="ARBA00022896"/>
    </source>
</evidence>
<dbReference type="PhylomeDB" id="A7S3H7"/>
<evidence type="ECO:0000313" key="14">
    <source>
        <dbReference type="Proteomes" id="UP000001593"/>
    </source>
</evidence>
<evidence type="ECO:0000256" key="7">
    <source>
        <dbReference type="ARBA" id="ARBA00022964"/>
    </source>
</evidence>
<dbReference type="InterPro" id="IPR008775">
    <property type="entry name" value="Phytyl_CoA_dOase-like"/>
</dbReference>
<comment type="cofactor">
    <cofactor evidence="1">
        <name>L-ascorbate</name>
        <dbReference type="ChEBI" id="CHEBI:38290"/>
    </cofactor>
</comment>
<dbReference type="Proteomes" id="UP000001593">
    <property type="component" value="Unassembled WGS sequence"/>
</dbReference>
<organism evidence="13 14">
    <name type="scientific">Nematostella vectensis</name>
    <name type="common">Starlet sea anemone</name>
    <dbReference type="NCBI Taxonomy" id="45351"/>
    <lineage>
        <taxon>Eukaryota</taxon>
        <taxon>Metazoa</taxon>
        <taxon>Cnidaria</taxon>
        <taxon>Anthozoa</taxon>
        <taxon>Hexacorallia</taxon>
        <taxon>Actiniaria</taxon>
        <taxon>Edwardsiidae</taxon>
        <taxon>Nematostella</taxon>
    </lineage>
</organism>
<dbReference type="PANTHER" id="PTHR21308:SF1">
    <property type="entry name" value="PHYTANOYL-COA DIOXYGENASE, PEROXISOMAL"/>
    <property type="match status" value="1"/>
</dbReference>
<comment type="similarity">
    <text evidence="4">Belongs to the PhyH family.</text>
</comment>
<keyword evidence="5" id="KW-0479">Metal-binding</keyword>
<evidence type="ECO:0000256" key="9">
    <source>
        <dbReference type="ARBA" id="ARBA00023004"/>
    </source>
</evidence>
<dbReference type="GO" id="GO:0001561">
    <property type="term" value="P:fatty acid alpha-oxidation"/>
    <property type="evidence" value="ECO:0000318"/>
    <property type="project" value="GO_Central"/>
</dbReference>
<evidence type="ECO:0000256" key="2">
    <source>
        <dbReference type="ARBA" id="ARBA00001962"/>
    </source>
</evidence>
<gene>
    <name evidence="13" type="ORF">NEMVEDRAFT_v1g236889</name>
</gene>
<evidence type="ECO:0000256" key="12">
    <source>
        <dbReference type="ARBA" id="ARBA00034924"/>
    </source>
</evidence>
<dbReference type="KEGG" id="nve:5513549"/>
<reference evidence="13 14" key="1">
    <citation type="journal article" date="2007" name="Science">
        <title>Sea anemone genome reveals ancestral eumetazoan gene repertoire and genomic organization.</title>
        <authorList>
            <person name="Putnam N.H."/>
            <person name="Srivastava M."/>
            <person name="Hellsten U."/>
            <person name="Dirks B."/>
            <person name="Chapman J."/>
            <person name="Salamov A."/>
            <person name="Terry A."/>
            <person name="Shapiro H."/>
            <person name="Lindquist E."/>
            <person name="Kapitonov V.V."/>
            <person name="Jurka J."/>
            <person name="Genikhovich G."/>
            <person name="Grigoriev I.V."/>
            <person name="Lucas S.M."/>
            <person name="Steele R.E."/>
            <person name="Finnerty J.R."/>
            <person name="Technau U."/>
            <person name="Martindale M.Q."/>
            <person name="Rokhsar D.S."/>
        </authorList>
    </citation>
    <scope>NUCLEOTIDE SEQUENCE [LARGE SCALE GENOMIC DNA]</scope>
    <source>
        <strain evidence="14">CH2 X CH6</strain>
    </source>
</reference>
<protein>
    <recommendedName>
        <fullName evidence="10">phytanoyl-CoA dioxygenase</fullName>
        <ecNumber evidence="10">1.14.11.18</ecNumber>
    </recommendedName>
    <alternativeName>
        <fullName evidence="11">Phytanic acid oxidase</fullName>
    </alternativeName>
    <alternativeName>
        <fullName evidence="12">Phytanoyl-CoA alpha-hydroxylase</fullName>
    </alternativeName>
</protein>
<keyword evidence="7" id="KW-0223">Dioxygenase</keyword>
<dbReference type="EMBL" id="DS469573">
    <property type="protein sequence ID" value="EDO41772.1"/>
    <property type="molecule type" value="Genomic_DNA"/>
</dbReference>
<dbReference type="GO" id="GO:0046872">
    <property type="term" value="F:metal ion binding"/>
    <property type="evidence" value="ECO:0007669"/>
    <property type="project" value="UniProtKB-KW"/>
</dbReference>
<dbReference type="InterPro" id="IPR047128">
    <property type="entry name" value="PhyH"/>
</dbReference>
<dbReference type="OMA" id="CCAWTAM"/>
<proteinExistence type="inferred from homology"/>
<evidence type="ECO:0000256" key="11">
    <source>
        <dbReference type="ARBA" id="ARBA00034921"/>
    </source>
</evidence>
<keyword evidence="9" id="KW-0408">Iron</keyword>
<evidence type="ECO:0000256" key="5">
    <source>
        <dbReference type="ARBA" id="ARBA00022723"/>
    </source>
</evidence>
<keyword evidence="8" id="KW-0560">Oxidoreductase</keyword>
<dbReference type="STRING" id="45351.A7S3H7"/>
<comment type="cofactor">
    <cofactor evidence="2">
        <name>Fe cation</name>
        <dbReference type="ChEBI" id="CHEBI:24875"/>
    </cofactor>
</comment>
<dbReference type="GO" id="GO:0031418">
    <property type="term" value="F:L-ascorbic acid binding"/>
    <property type="evidence" value="ECO:0007669"/>
    <property type="project" value="UniProtKB-KW"/>
</dbReference>
<dbReference type="eggNOG" id="KOG3290">
    <property type="taxonomic scope" value="Eukaryota"/>
</dbReference>
<keyword evidence="14" id="KW-1185">Reference proteome</keyword>
<dbReference type="InParanoid" id="A7S3H7"/>
<dbReference type="GO" id="GO:0005777">
    <property type="term" value="C:peroxisome"/>
    <property type="evidence" value="ECO:0007669"/>
    <property type="project" value="UniProtKB-ARBA"/>
</dbReference>
<evidence type="ECO:0000256" key="4">
    <source>
        <dbReference type="ARBA" id="ARBA00005830"/>
    </source>
</evidence>
<dbReference type="EC" id="1.14.11.18" evidence="10"/>
<name>A7S3H7_NEMVE</name>
<evidence type="ECO:0000256" key="8">
    <source>
        <dbReference type="ARBA" id="ARBA00023002"/>
    </source>
</evidence>
<dbReference type="FunFam" id="2.60.120.620:FF:000012">
    <property type="entry name" value="Phytanoyl-CoA dioxygenase, peroxisomal"/>
    <property type="match status" value="1"/>
</dbReference>